<evidence type="ECO:0000313" key="5">
    <source>
        <dbReference type="Proteomes" id="UP001479290"/>
    </source>
</evidence>
<evidence type="ECO:0000256" key="2">
    <source>
        <dbReference type="SAM" id="Phobius"/>
    </source>
</evidence>
<name>A0AAW2A0F7_CULAL</name>
<dbReference type="Proteomes" id="UP001479290">
    <property type="component" value="Unassembled WGS sequence"/>
</dbReference>
<evidence type="ECO:0000313" key="4">
    <source>
        <dbReference type="EMBL" id="KAK9966777.1"/>
    </source>
</evidence>
<feature type="transmembrane region" description="Helical" evidence="2">
    <location>
        <begin position="225"/>
        <end position="251"/>
    </location>
</feature>
<feature type="signal peptide" evidence="3">
    <location>
        <begin position="1"/>
        <end position="17"/>
    </location>
</feature>
<feature type="chain" id="PRO_5043565068" evidence="3">
    <location>
        <begin position="18"/>
        <end position="342"/>
    </location>
</feature>
<proteinExistence type="predicted"/>
<reference evidence="4 5" key="1">
    <citation type="submission" date="2024-05" db="EMBL/GenBank/DDBJ databases">
        <title>A high-quality chromosomal-level genome assembly of Topmouth culter (Culter alburnus).</title>
        <authorList>
            <person name="Zhao H."/>
        </authorList>
    </citation>
    <scope>NUCLEOTIDE SEQUENCE [LARGE SCALE GENOMIC DNA]</scope>
    <source>
        <strain evidence="4">CATC2023</strain>
        <tissue evidence="4">Muscle</tissue>
    </source>
</reference>
<protein>
    <submittedName>
        <fullName evidence="4">Uncharacterized protein</fullName>
    </submittedName>
</protein>
<dbReference type="EMBL" id="JAWDJR010000011">
    <property type="protein sequence ID" value="KAK9966777.1"/>
    <property type="molecule type" value="Genomic_DNA"/>
</dbReference>
<evidence type="ECO:0000256" key="1">
    <source>
        <dbReference type="SAM" id="MobiDB-lite"/>
    </source>
</evidence>
<keyword evidence="5" id="KW-1185">Reference proteome</keyword>
<gene>
    <name evidence="4" type="ORF">ABG768_003869</name>
</gene>
<keyword evidence="2" id="KW-0472">Membrane</keyword>
<feature type="region of interest" description="Disordered" evidence="1">
    <location>
        <begin position="178"/>
        <end position="209"/>
    </location>
</feature>
<keyword evidence="2" id="KW-0812">Transmembrane</keyword>
<sequence>MALFIFITVQLLLQVKSQGLPQANLTIFPTSATYGEKVQMVCGGHENHRVSECMFYPAGQENFKKPSASCYLTLTSSELILWSQDAESSHVNISCYYTVYSLGENATSPHSDTVSVRVRGLAAMSSLPPITEDSPTTLTPSGTTEANLSTASTMDTTTTSLAVTSSTEILTDPITNMTSLTTHDSQSSTGPANASLESSTVTETTEHTPDPEILKYLNKYLNKRMFFSISVVATGGGIVLTGLFGICLYGCTRRPKDERIWIERKSRKQGVTLTMAGSDSSGEEDTAFYSAINSVQSTSQPQGNSAESKQSKMELNPLYYTILKQPPVSSDNKDDYSVVTVI</sequence>
<feature type="region of interest" description="Disordered" evidence="1">
    <location>
        <begin position="126"/>
        <end position="155"/>
    </location>
</feature>
<keyword evidence="3" id="KW-0732">Signal</keyword>
<keyword evidence="2" id="KW-1133">Transmembrane helix</keyword>
<organism evidence="4 5">
    <name type="scientific">Culter alburnus</name>
    <name type="common">Topmouth culter</name>
    <dbReference type="NCBI Taxonomy" id="194366"/>
    <lineage>
        <taxon>Eukaryota</taxon>
        <taxon>Metazoa</taxon>
        <taxon>Chordata</taxon>
        <taxon>Craniata</taxon>
        <taxon>Vertebrata</taxon>
        <taxon>Euteleostomi</taxon>
        <taxon>Actinopterygii</taxon>
        <taxon>Neopterygii</taxon>
        <taxon>Teleostei</taxon>
        <taxon>Ostariophysi</taxon>
        <taxon>Cypriniformes</taxon>
        <taxon>Xenocyprididae</taxon>
        <taxon>Xenocypridinae</taxon>
        <taxon>Culter</taxon>
    </lineage>
</organism>
<feature type="compositionally biased region" description="Polar residues" evidence="1">
    <location>
        <begin position="178"/>
        <end position="192"/>
    </location>
</feature>
<dbReference type="AlphaFoldDB" id="A0AAW2A0F7"/>
<evidence type="ECO:0000256" key="3">
    <source>
        <dbReference type="SAM" id="SignalP"/>
    </source>
</evidence>
<feature type="compositionally biased region" description="Polar residues" evidence="1">
    <location>
        <begin position="133"/>
        <end position="148"/>
    </location>
</feature>
<accession>A0AAW2A0F7</accession>
<comment type="caution">
    <text evidence="4">The sequence shown here is derived from an EMBL/GenBank/DDBJ whole genome shotgun (WGS) entry which is preliminary data.</text>
</comment>